<evidence type="ECO:0008006" key="3">
    <source>
        <dbReference type="Google" id="ProtNLM"/>
    </source>
</evidence>
<accession>A0A238VQT9</accession>
<gene>
    <name evidence="1" type="ORF">SAMN06265376_101225</name>
</gene>
<evidence type="ECO:0000313" key="1">
    <source>
        <dbReference type="EMBL" id="SNR36695.1"/>
    </source>
</evidence>
<organism evidence="1 2">
    <name type="scientific">Dokdonia pacifica</name>
    <dbReference type="NCBI Taxonomy" id="1627892"/>
    <lineage>
        <taxon>Bacteria</taxon>
        <taxon>Pseudomonadati</taxon>
        <taxon>Bacteroidota</taxon>
        <taxon>Flavobacteriia</taxon>
        <taxon>Flavobacteriales</taxon>
        <taxon>Flavobacteriaceae</taxon>
        <taxon>Dokdonia</taxon>
    </lineage>
</organism>
<dbReference type="EMBL" id="FZNY01000001">
    <property type="protein sequence ID" value="SNR36695.1"/>
    <property type="molecule type" value="Genomic_DNA"/>
</dbReference>
<proteinExistence type="predicted"/>
<reference evidence="1 2" key="1">
    <citation type="submission" date="2017-06" db="EMBL/GenBank/DDBJ databases">
        <authorList>
            <person name="Kim H.J."/>
            <person name="Triplett B.A."/>
        </authorList>
    </citation>
    <scope>NUCLEOTIDE SEQUENCE [LARGE SCALE GENOMIC DNA]</scope>
    <source>
        <strain evidence="1 2">DSM 25597</strain>
    </source>
</reference>
<dbReference type="RefSeq" id="WP_089369593.1">
    <property type="nucleotide sequence ID" value="NZ_BMEP01000002.1"/>
</dbReference>
<sequence>MKKKLVLIALFVLPIVAYLFFSSGIYNFAKLPIITGKVVDISTVTNREIKTANYSSDTPLTLKDHVSIVGYLGDNLTSNIGYTANLNLMIYKYFLKYEDFQMILFVSPGSEQVINDLKIELGRIFDVKKIRFVQASKEQATKHFESLGTTLSLSPNGSHPNVFIIDRALALRSGHEDKKPNGYGYDMTQAVEMGYMKDDIKIILAEYRLALKKNNNASDKIEQRREKK</sequence>
<name>A0A238VQT9_9FLAO</name>
<keyword evidence="2" id="KW-1185">Reference proteome</keyword>
<dbReference type="AlphaFoldDB" id="A0A238VQT9"/>
<evidence type="ECO:0000313" key="2">
    <source>
        <dbReference type="Proteomes" id="UP000198379"/>
    </source>
</evidence>
<dbReference type="OrthoDB" id="1437325at2"/>
<protein>
    <recommendedName>
        <fullName evidence="3">Protein SCO1/2</fullName>
    </recommendedName>
</protein>
<dbReference type="Proteomes" id="UP000198379">
    <property type="component" value="Unassembled WGS sequence"/>
</dbReference>